<dbReference type="Gene3D" id="1.10.490.10">
    <property type="entry name" value="Globins"/>
    <property type="match status" value="1"/>
</dbReference>
<dbReference type="KEGG" id="msq:BKP64_18875"/>
<accession>A0A1D9GQY6</accession>
<protein>
    <submittedName>
        <fullName evidence="1">Globin</fullName>
    </submittedName>
</protein>
<reference evidence="1 2" key="1">
    <citation type="submission" date="2016-10" db="EMBL/GenBank/DDBJ databases">
        <title>Marinobacter salinus sp. nov., a moderately halophilic bacterium isolated from a tidal flat environment.</title>
        <authorList>
            <person name="Park S.-J."/>
        </authorList>
    </citation>
    <scope>NUCLEOTIDE SEQUENCE [LARGE SCALE GENOMIC DNA]</scope>
    <source>
        <strain evidence="1 2">Hb8</strain>
    </source>
</reference>
<dbReference type="RefSeq" id="WP_070973425.1">
    <property type="nucleotide sequence ID" value="NZ_CP017715.1"/>
</dbReference>
<dbReference type="InterPro" id="IPR009050">
    <property type="entry name" value="Globin-like_sf"/>
</dbReference>
<dbReference type="AlphaFoldDB" id="A0A1D9GQY6"/>
<keyword evidence="2" id="KW-1185">Reference proteome</keyword>
<evidence type="ECO:0000313" key="1">
    <source>
        <dbReference type="EMBL" id="AOY90057.1"/>
    </source>
</evidence>
<evidence type="ECO:0000313" key="2">
    <source>
        <dbReference type="Proteomes" id="UP000177445"/>
    </source>
</evidence>
<dbReference type="InterPro" id="IPR012292">
    <property type="entry name" value="Globin/Proto"/>
</dbReference>
<organism evidence="1 2">
    <name type="scientific">Marinobacter salinus</name>
    <dbReference type="NCBI Taxonomy" id="1874317"/>
    <lineage>
        <taxon>Bacteria</taxon>
        <taxon>Pseudomonadati</taxon>
        <taxon>Pseudomonadota</taxon>
        <taxon>Gammaproteobacteria</taxon>
        <taxon>Pseudomonadales</taxon>
        <taxon>Marinobacteraceae</taxon>
        <taxon>Marinobacter</taxon>
    </lineage>
</organism>
<dbReference type="SUPFAM" id="SSF46458">
    <property type="entry name" value="Globin-like"/>
    <property type="match status" value="1"/>
</dbReference>
<dbReference type="GO" id="GO:0020037">
    <property type="term" value="F:heme binding"/>
    <property type="evidence" value="ECO:0007669"/>
    <property type="project" value="InterPro"/>
</dbReference>
<name>A0A1D9GQY6_9GAMM</name>
<dbReference type="EMBL" id="CP017715">
    <property type="protein sequence ID" value="AOY90057.1"/>
    <property type="molecule type" value="Genomic_DNA"/>
</dbReference>
<sequence length="138" mass="16324">MSFEELFDASYERVLHPPPGAPDFFEAFYRRFLMSSPEVRILFRNTDMAVQRSMLKKSFFSLIAFYASGSVDDVLHRIACLHSARYLNVKPHLYDLWLDCLTDTVRAYDWEFSDDIELAWRLVLNPGITYMKFGYDHF</sequence>
<proteinExistence type="predicted"/>
<gene>
    <name evidence="1" type="ORF">BKP64_18875</name>
</gene>
<dbReference type="Proteomes" id="UP000177445">
    <property type="component" value="Chromosome"/>
</dbReference>
<dbReference type="GO" id="GO:0019825">
    <property type="term" value="F:oxygen binding"/>
    <property type="evidence" value="ECO:0007669"/>
    <property type="project" value="InterPro"/>
</dbReference>
<dbReference type="STRING" id="1874317.BKP64_18875"/>
<dbReference type="OrthoDB" id="980856at2"/>